<evidence type="ECO:0000313" key="10">
    <source>
        <dbReference type="EMBL" id="MBN7800038.1"/>
    </source>
</evidence>
<evidence type="ECO:0000313" key="11">
    <source>
        <dbReference type="Proteomes" id="UP000664698"/>
    </source>
</evidence>
<evidence type="ECO:0000256" key="1">
    <source>
        <dbReference type="ARBA" id="ARBA00004442"/>
    </source>
</evidence>
<dbReference type="SUPFAM" id="SSF56954">
    <property type="entry name" value="Outer membrane efflux proteins (OEP)"/>
    <property type="match status" value="1"/>
</dbReference>
<comment type="caution">
    <text evidence="10">The sequence shown here is derived from an EMBL/GenBank/DDBJ whole genome shotgun (WGS) entry which is preliminary data.</text>
</comment>
<keyword evidence="9" id="KW-0732">Signal</keyword>
<evidence type="ECO:0000256" key="9">
    <source>
        <dbReference type="SAM" id="SignalP"/>
    </source>
</evidence>
<organism evidence="10 11">
    <name type="scientific">Algoriphagus aestuariicola</name>
    <dbReference type="NCBI Taxonomy" id="1852016"/>
    <lineage>
        <taxon>Bacteria</taxon>
        <taxon>Pseudomonadati</taxon>
        <taxon>Bacteroidota</taxon>
        <taxon>Cytophagia</taxon>
        <taxon>Cytophagales</taxon>
        <taxon>Cyclobacteriaceae</taxon>
        <taxon>Algoriphagus</taxon>
    </lineage>
</organism>
<protein>
    <submittedName>
        <fullName evidence="10">TolC family protein</fullName>
    </submittedName>
</protein>
<dbReference type="InterPro" id="IPR003423">
    <property type="entry name" value="OMP_efflux"/>
</dbReference>
<accession>A0ABS3BL56</accession>
<name>A0ABS3BL56_9BACT</name>
<dbReference type="InterPro" id="IPR051906">
    <property type="entry name" value="TolC-like"/>
</dbReference>
<proteinExistence type="inferred from homology"/>
<evidence type="ECO:0000256" key="8">
    <source>
        <dbReference type="SAM" id="Coils"/>
    </source>
</evidence>
<keyword evidence="4" id="KW-1134">Transmembrane beta strand</keyword>
<feature type="coiled-coil region" evidence="8">
    <location>
        <begin position="166"/>
        <end position="224"/>
    </location>
</feature>
<keyword evidence="7" id="KW-0998">Cell outer membrane</keyword>
<gene>
    <name evidence="10" type="ORF">J0A67_04150</name>
</gene>
<evidence type="ECO:0000256" key="4">
    <source>
        <dbReference type="ARBA" id="ARBA00022452"/>
    </source>
</evidence>
<dbReference type="PANTHER" id="PTHR30026">
    <property type="entry name" value="OUTER MEMBRANE PROTEIN TOLC"/>
    <property type="match status" value="1"/>
</dbReference>
<dbReference type="EMBL" id="JAFKCW010000001">
    <property type="protein sequence ID" value="MBN7800038.1"/>
    <property type="molecule type" value="Genomic_DNA"/>
</dbReference>
<feature type="signal peptide" evidence="9">
    <location>
        <begin position="1"/>
        <end position="20"/>
    </location>
</feature>
<evidence type="ECO:0000256" key="3">
    <source>
        <dbReference type="ARBA" id="ARBA00022448"/>
    </source>
</evidence>
<evidence type="ECO:0000256" key="2">
    <source>
        <dbReference type="ARBA" id="ARBA00007613"/>
    </source>
</evidence>
<dbReference type="Pfam" id="PF02321">
    <property type="entry name" value="OEP"/>
    <property type="match status" value="1"/>
</dbReference>
<dbReference type="RefSeq" id="WP_206568004.1">
    <property type="nucleotide sequence ID" value="NZ_JAFKCW010000001.1"/>
</dbReference>
<keyword evidence="8" id="KW-0175">Coiled coil</keyword>
<evidence type="ECO:0000256" key="7">
    <source>
        <dbReference type="ARBA" id="ARBA00023237"/>
    </source>
</evidence>
<keyword evidence="6" id="KW-0472">Membrane</keyword>
<dbReference type="Gene3D" id="1.20.1600.10">
    <property type="entry name" value="Outer membrane efflux proteins (OEP)"/>
    <property type="match status" value="1"/>
</dbReference>
<keyword evidence="5" id="KW-0812">Transmembrane</keyword>
<comment type="subcellular location">
    <subcellularLocation>
        <location evidence="1">Cell outer membrane</location>
    </subcellularLocation>
</comment>
<dbReference type="PANTHER" id="PTHR30026:SF20">
    <property type="entry name" value="OUTER MEMBRANE PROTEIN TOLC"/>
    <property type="match status" value="1"/>
</dbReference>
<evidence type="ECO:0000256" key="5">
    <source>
        <dbReference type="ARBA" id="ARBA00022692"/>
    </source>
</evidence>
<reference evidence="10 11" key="1">
    <citation type="submission" date="2021-03" db="EMBL/GenBank/DDBJ databases">
        <title>novel species isolated from a fishpond in China.</title>
        <authorList>
            <person name="Lu H."/>
            <person name="Cai Z."/>
        </authorList>
    </citation>
    <scope>NUCLEOTIDE SEQUENCE [LARGE SCALE GENOMIC DNA]</scope>
    <source>
        <strain evidence="10 11">JCM 31546</strain>
    </source>
</reference>
<keyword evidence="11" id="KW-1185">Reference proteome</keyword>
<feature type="coiled-coil region" evidence="8">
    <location>
        <begin position="344"/>
        <end position="405"/>
    </location>
</feature>
<keyword evidence="3" id="KW-0813">Transport</keyword>
<sequence length="456" mass="51468">MFRKSLIYAFTLLIPGVLSAQNSVAELSFPEPLTLKETIQIGLENNRNYQKALLDEDKAKYQRNEIRGAGLPQVSAYGDYNNFIDVYPQAIPGGGFFGGSPEDINVIAFGVPQSLKAGLQVNQLIYSNSYLIGLKAAKTGEEFYRLLAQQSEEDVIHEIAMNYLGSIQLELQKENLLATIAELEGLEKILQAQYENDLARKVDLNRVKVNLTSVRSELENLEIAIYQRQGYLKLVMGIPVDTEISLDLKVTDMNHMVREFQIADLNIEDRMDIQILGVQEKLYEYEYKNIKAEHMPQLVGFADFNKSAFSQEFDFVSSGHNWYQGFLVGLKLEIPIFNGMQTKYKAAQSKVNAEQLQLDKFQATDAAELEYQNALKQYYNSLSTLKSLEENLALSNDVLNETQLLYKESLSPLTDLLAAEAASRQAQGNYNNQIIQVRLAQLEILNSTGKIKNLIL</sequence>
<comment type="similarity">
    <text evidence="2">Belongs to the outer membrane factor (OMF) (TC 1.B.17) family.</text>
</comment>
<dbReference type="Proteomes" id="UP000664698">
    <property type="component" value="Unassembled WGS sequence"/>
</dbReference>
<evidence type="ECO:0000256" key="6">
    <source>
        <dbReference type="ARBA" id="ARBA00023136"/>
    </source>
</evidence>
<feature type="chain" id="PRO_5046464022" evidence="9">
    <location>
        <begin position="21"/>
        <end position="456"/>
    </location>
</feature>